<keyword evidence="4" id="KW-1185">Reference proteome</keyword>
<dbReference type="PANTHER" id="PTHR28008:SF1">
    <property type="entry name" value="DOMAIN PROTEIN, PUTATIVE (AFU_ORTHOLOGUE AFUA_3G10980)-RELATED"/>
    <property type="match status" value="1"/>
</dbReference>
<evidence type="ECO:0000313" key="3">
    <source>
        <dbReference type="EMBL" id="SBT06642.1"/>
    </source>
</evidence>
<keyword evidence="1" id="KW-1133">Transmembrane helix</keyword>
<feature type="transmembrane region" description="Helical" evidence="1">
    <location>
        <begin position="253"/>
        <end position="275"/>
    </location>
</feature>
<accession>A0A1A8XQB6</accession>
<feature type="transmembrane region" description="Helical" evidence="1">
    <location>
        <begin position="138"/>
        <end position="158"/>
    </location>
</feature>
<feature type="transmembrane region" description="Helical" evidence="1">
    <location>
        <begin position="75"/>
        <end position="99"/>
    </location>
</feature>
<dbReference type="PANTHER" id="PTHR28008">
    <property type="entry name" value="DOMAIN PROTEIN, PUTATIVE (AFU_ORTHOLOGUE AFUA_3G10980)-RELATED"/>
    <property type="match status" value="1"/>
</dbReference>
<evidence type="ECO:0000259" key="2">
    <source>
        <dbReference type="Pfam" id="PF04892"/>
    </source>
</evidence>
<feature type="transmembrane region" description="Helical" evidence="1">
    <location>
        <begin position="106"/>
        <end position="126"/>
    </location>
</feature>
<feature type="transmembrane region" description="Helical" evidence="1">
    <location>
        <begin position="349"/>
        <end position="370"/>
    </location>
</feature>
<dbReference type="InterPro" id="IPR006976">
    <property type="entry name" value="VanZ-like"/>
</dbReference>
<dbReference type="Proteomes" id="UP000199600">
    <property type="component" value="Unassembled WGS sequence"/>
</dbReference>
<evidence type="ECO:0000313" key="4">
    <source>
        <dbReference type="Proteomes" id="UP000199600"/>
    </source>
</evidence>
<feature type="domain" description="VanZ-like" evidence="2">
    <location>
        <begin position="60"/>
        <end position="155"/>
    </location>
</feature>
<gene>
    <name evidence="3" type="ORF">PROAA_1940009</name>
</gene>
<dbReference type="AlphaFoldDB" id="A0A1A8XQB6"/>
<keyword evidence="1" id="KW-0472">Membrane</keyword>
<proteinExistence type="predicted"/>
<sequence length="380" mass="40927">MNPLTLTVVAMPSSPKSIAGSIAGKELAPLPTLLPHYLALSYAALIIYASLHPLTGWRDPGISPFYFLDAAWPRYWTGFDLAINALAYLPLGFLLALTLRRLPGRWIPAVAALMLGALLSFCVESLQTWLPTRVASNLDLACNTLGTGIGALLSIWHGRRFFIRIALLQRHLLTPFPHSDFGLVLIGLWLLTQLSPETILFGAGDMRHMLEITPAVPYAAHSFFALETGIIVCNTIAIGLTVRALLADQSSPYLAVAVFFVVALSIRTLAAAVLVNPLNAFAWLTPGATLGLSVGGVILSLIMLMPASIRIALAGLALMAGTVLVNVTPPNPYSAAALVTWRQGHFLNFNGLTRLTASFWPFLALPYLTLLGRRIESNQG</sequence>
<evidence type="ECO:0000256" key="1">
    <source>
        <dbReference type="SAM" id="Phobius"/>
    </source>
</evidence>
<organism evidence="3 4">
    <name type="scientific">Candidatus Propionivibrio aalborgensis</name>
    <dbReference type="NCBI Taxonomy" id="1860101"/>
    <lineage>
        <taxon>Bacteria</taxon>
        <taxon>Pseudomonadati</taxon>
        <taxon>Pseudomonadota</taxon>
        <taxon>Betaproteobacteria</taxon>
        <taxon>Rhodocyclales</taxon>
        <taxon>Rhodocyclaceae</taxon>
        <taxon>Propionivibrio</taxon>
    </lineage>
</organism>
<feature type="transmembrane region" description="Helical" evidence="1">
    <location>
        <begin position="311"/>
        <end position="329"/>
    </location>
</feature>
<feature type="transmembrane region" description="Helical" evidence="1">
    <location>
        <begin position="37"/>
        <end position="55"/>
    </location>
</feature>
<feature type="transmembrane region" description="Helical" evidence="1">
    <location>
        <begin position="223"/>
        <end position="246"/>
    </location>
</feature>
<reference evidence="3 4" key="1">
    <citation type="submission" date="2016-06" db="EMBL/GenBank/DDBJ databases">
        <authorList>
            <person name="Kjaerup R.B."/>
            <person name="Dalgaard T.S."/>
            <person name="Juul-Madsen H.R."/>
        </authorList>
    </citation>
    <scope>NUCLEOTIDE SEQUENCE [LARGE SCALE GENOMIC DNA]</scope>
    <source>
        <strain evidence="3">2</strain>
    </source>
</reference>
<feature type="transmembrane region" description="Helical" evidence="1">
    <location>
        <begin position="179"/>
        <end position="203"/>
    </location>
</feature>
<dbReference type="EMBL" id="FLQY01000106">
    <property type="protein sequence ID" value="SBT06642.1"/>
    <property type="molecule type" value="Genomic_DNA"/>
</dbReference>
<dbReference type="RefSeq" id="WP_245664192.1">
    <property type="nucleotide sequence ID" value="NZ_FLQY01000106.1"/>
</dbReference>
<name>A0A1A8XQB6_9RHOO</name>
<feature type="transmembrane region" description="Helical" evidence="1">
    <location>
        <begin position="281"/>
        <end position="304"/>
    </location>
</feature>
<keyword evidence="1" id="KW-0812">Transmembrane</keyword>
<dbReference type="Pfam" id="PF04892">
    <property type="entry name" value="VanZ"/>
    <property type="match status" value="1"/>
</dbReference>
<protein>
    <submittedName>
        <fullName evidence="3">VanZ family protein</fullName>
    </submittedName>
</protein>